<proteinExistence type="predicted"/>
<accession>A0A385EDN7</accession>
<dbReference type="EMBL" id="MH588546">
    <property type="protein sequence ID" value="AXQ69125.1"/>
    <property type="molecule type" value="Genomic_DNA"/>
</dbReference>
<reference evidence="1 2" key="2">
    <citation type="submission" date="2018-09" db="EMBL/GenBank/DDBJ databases">
        <title>Giant CbK-like Caulobacter bacteriophages have genetically divergent genomes.</title>
        <authorList>
            <person name="Wilson K."/>
            <person name="Ely B."/>
        </authorList>
    </citation>
    <scope>NUCLEOTIDE SEQUENCE [LARGE SCALE GENOMIC DNA]</scope>
</reference>
<protein>
    <submittedName>
        <fullName evidence="1">Uncharacterized protein</fullName>
    </submittedName>
</protein>
<reference evidence="2" key="1">
    <citation type="submission" date="2018-07" db="EMBL/GenBank/DDBJ databases">
        <title>Giant CbK-like Caulobacter bacteriophages have genetically divergent genomes.</title>
        <authorList>
            <person name="Wilson K.M."/>
            <person name="Ely B."/>
        </authorList>
    </citation>
    <scope>NUCLEOTIDE SEQUENCE [LARGE SCALE GENOMIC DNA]</scope>
</reference>
<sequence>MSPQTTESQIDALFEEPVPAYTIHSALYAAPRTQSFNPADLIMVDEVPPLGFTEALLHGDEAVIPLARGPLPESGPGRIIDGGSVEIFVNTLTAYDSAGDPGAGSQTEPEYFLDQVHPGGIWYLIPDADRLAWNDHCAVAEPIYRRYIDEHVELSAEEEDLVATPAYAKPLLTHPRWTVFKSPRQKFS</sequence>
<evidence type="ECO:0000313" key="1">
    <source>
        <dbReference type="EMBL" id="AXQ69125.1"/>
    </source>
</evidence>
<evidence type="ECO:0000313" key="2">
    <source>
        <dbReference type="Proteomes" id="UP000259421"/>
    </source>
</evidence>
<gene>
    <name evidence="1" type="ORF">CcrBL9_gp101</name>
</gene>
<name>A0A385EDN7_9CAUD</name>
<organism evidence="1 2">
    <name type="scientific">Caulobacter phage CcrBL9</name>
    <dbReference type="NCBI Taxonomy" id="2283270"/>
    <lineage>
        <taxon>Viruses</taxon>
        <taxon>Duplodnaviria</taxon>
        <taxon>Heunggongvirae</taxon>
        <taxon>Uroviricota</taxon>
        <taxon>Caudoviricetes</taxon>
        <taxon>Jeanschmidtviridae</taxon>
        <taxon>Bertelyvirus</taxon>
        <taxon>Bertelyvirus BL9</taxon>
    </lineage>
</organism>
<dbReference type="Proteomes" id="UP000259421">
    <property type="component" value="Segment"/>
</dbReference>
<keyword evidence="2" id="KW-1185">Reference proteome</keyword>